<feature type="coiled-coil region" evidence="1">
    <location>
        <begin position="49"/>
        <end position="76"/>
    </location>
</feature>
<protein>
    <submittedName>
        <fullName evidence="2">Uncharacterized protein</fullName>
    </submittedName>
</protein>
<proteinExistence type="predicted"/>
<dbReference type="AlphaFoldDB" id="A0A7H0GJB6"/>
<evidence type="ECO:0000256" key="1">
    <source>
        <dbReference type="SAM" id="Coils"/>
    </source>
</evidence>
<dbReference type="RefSeq" id="WP_187723980.1">
    <property type="nucleotide sequence ID" value="NZ_CP060783.1"/>
</dbReference>
<name>A0A7H0GJB6_9BURK</name>
<dbReference type="KEGG" id="daer:H9K75_20905"/>
<gene>
    <name evidence="2" type="ORF">H9K75_20905</name>
</gene>
<accession>A0A7H0GJB6</accession>
<reference evidence="2 3" key="1">
    <citation type="submission" date="2020-08" db="EMBL/GenBank/DDBJ databases">
        <title>Genome sequence of Diaphorobacter aerolatus KACC 16536T.</title>
        <authorList>
            <person name="Hyun D.-W."/>
            <person name="Bae J.-W."/>
        </authorList>
    </citation>
    <scope>NUCLEOTIDE SEQUENCE [LARGE SCALE GENOMIC DNA]</scope>
    <source>
        <strain evidence="2 3">KACC 16536</strain>
    </source>
</reference>
<evidence type="ECO:0000313" key="3">
    <source>
        <dbReference type="Proteomes" id="UP000516028"/>
    </source>
</evidence>
<keyword evidence="1" id="KW-0175">Coiled coil</keyword>
<organism evidence="2 3">
    <name type="scientific">Diaphorobacter aerolatus</name>
    <dbReference type="NCBI Taxonomy" id="1288495"/>
    <lineage>
        <taxon>Bacteria</taxon>
        <taxon>Pseudomonadati</taxon>
        <taxon>Pseudomonadota</taxon>
        <taxon>Betaproteobacteria</taxon>
        <taxon>Burkholderiales</taxon>
        <taxon>Comamonadaceae</taxon>
        <taxon>Diaphorobacter</taxon>
    </lineage>
</organism>
<keyword evidence="3" id="KW-1185">Reference proteome</keyword>
<sequence>MRQHIRIDGLKVFPEDDKVLKAIMSEHKLSEKQGKSRAYRIALERYQDTQQLHQEVASLTAEIRELKEQIAQLYFVVQGGVQ</sequence>
<evidence type="ECO:0000313" key="2">
    <source>
        <dbReference type="EMBL" id="QNP48382.1"/>
    </source>
</evidence>
<dbReference type="EMBL" id="CP060783">
    <property type="protein sequence ID" value="QNP48382.1"/>
    <property type="molecule type" value="Genomic_DNA"/>
</dbReference>
<dbReference type="Proteomes" id="UP000516028">
    <property type="component" value="Chromosome"/>
</dbReference>